<dbReference type="InterPro" id="IPR028629">
    <property type="entry name" value="Cas9"/>
</dbReference>
<dbReference type="InterPro" id="IPR036397">
    <property type="entry name" value="RNaseH_sf"/>
</dbReference>
<dbReference type="NCBIfam" id="TIGR01865">
    <property type="entry name" value="cas_Csn1"/>
    <property type="match status" value="1"/>
</dbReference>
<dbReference type="Gene3D" id="3.30.420.10">
    <property type="entry name" value="Ribonuclease H-like superfamily/Ribonuclease H"/>
    <property type="match status" value="1"/>
</dbReference>
<gene>
    <name evidence="1" type="ORF">MNBD_BACTEROID06-1200</name>
</gene>
<proteinExistence type="predicted"/>
<reference evidence="1" key="1">
    <citation type="submission" date="2018-06" db="EMBL/GenBank/DDBJ databases">
        <authorList>
            <person name="Zhirakovskaya E."/>
        </authorList>
    </citation>
    <scope>NUCLEOTIDE SEQUENCE</scope>
</reference>
<keyword evidence="1" id="KW-0540">Nuclease</keyword>
<evidence type="ECO:0000313" key="1">
    <source>
        <dbReference type="EMBL" id="VAW29337.1"/>
    </source>
</evidence>
<keyword evidence="1" id="KW-0378">Hydrolase</keyword>
<organism evidence="1">
    <name type="scientific">hydrothermal vent metagenome</name>
    <dbReference type="NCBI Taxonomy" id="652676"/>
    <lineage>
        <taxon>unclassified sequences</taxon>
        <taxon>metagenomes</taxon>
        <taxon>ecological metagenomes</taxon>
    </lineage>
</organism>
<protein>
    <submittedName>
        <fullName evidence="1">CRISPR-associated endonuclease Cas9</fullName>
    </submittedName>
</protein>
<accession>A0A3B0UVF1</accession>
<name>A0A3B0UVF1_9ZZZZ</name>
<dbReference type="EMBL" id="UOES01000550">
    <property type="protein sequence ID" value="VAW29337.1"/>
    <property type="molecule type" value="Genomic_DNA"/>
</dbReference>
<dbReference type="GO" id="GO:0004519">
    <property type="term" value="F:endonuclease activity"/>
    <property type="evidence" value="ECO:0007669"/>
    <property type="project" value="UniProtKB-KW"/>
</dbReference>
<dbReference type="AlphaFoldDB" id="A0A3B0UVF1"/>
<sequence length="239" mass="27321">MKRILGLDLGTTSIGWALVNEAKEEKEKSTIVKTGVRVIPLSSDESGDFEKGKTTSINADRTLKRGARRNLQRYKHRRELLFEILKKNNLISDETILAEEGENSTHSLWELRANAATGKISLKDFVRVLFAINKKRGYKSNRKAKDEGDGQAVDGMEVAIILASKNITPGQYVLDLLKNNKKNIPDFYRSDLQTEFDKVWKFQRQFYEDVLSDELKESVIGKNKKATWAICKDPFTYCR</sequence>
<keyword evidence="1" id="KW-0255">Endonuclease</keyword>
<dbReference type="GO" id="GO:0003676">
    <property type="term" value="F:nucleic acid binding"/>
    <property type="evidence" value="ECO:0007669"/>
    <property type="project" value="InterPro"/>
</dbReference>